<reference evidence="1 2" key="1">
    <citation type="submission" date="2019-06" db="EMBL/GenBank/DDBJ databases">
        <title>Draft genome sequence of [Clostridium] clostridioforme NBRC 113352.</title>
        <authorList>
            <person name="Miura T."/>
            <person name="Furukawa M."/>
            <person name="Shimamura M."/>
            <person name="Ohyama Y."/>
            <person name="Yamazoe A."/>
            <person name="Kawasaki H."/>
        </authorList>
    </citation>
    <scope>NUCLEOTIDE SEQUENCE [LARGE SCALE GENOMIC DNA]</scope>
    <source>
        <strain evidence="1 2">NBRC 113352</strain>
    </source>
</reference>
<name>A0A829WEY7_9FIRM</name>
<evidence type="ECO:0000313" key="1">
    <source>
        <dbReference type="EMBL" id="GEA35910.1"/>
    </source>
</evidence>
<gene>
    <name evidence="1" type="ORF">Ccl03g_16230</name>
</gene>
<sequence length="53" mass="6303">MIRRYNDKAETDIKFEKPMEEHLKVWYDSTRACLETAFTSDGGNEFSDTLRKK</sequence>
<dbReference type="EMBL" id="BJLB01000001">
    <property type="protein sequence ID" value="GEA35910.1"/>
    <property type="molecule type" value="Genomic_DNA"/>
</dbReference>
<evidence type="ECO:0000313" key="2">
    <source>
        <dbReference type="Proteomes" id="UP000315200"/>
    </source>
</evidence>
<comment type="caution">
    <text evidence="1">The sequence shown here is derived from an EMBL/GenBank/DDBJ whole genome shotgun (WGS) entry which is preliminary data.</text>
</comment>
<dbReference type="RefSeq" id="WP_157405053.1">
    <property type="nucleotide sequence ID" value="NZ_CAUBLB010000074.1"/>
</dbReference>
<dbReference type="AlphaFoldDB" id="A0A829WEY7"/>
<organism evidence="1 2">
    <name type="scientific">Enterocloster clostridioformis</name>
    <dbReference type="NCBI Taxonomy" id="1531"/>
    <lineage>
        <taxon>Bacteria</taxon>
        <taxon>Bacillati</taxon>
        <taxon>Bacillota</taxon>
        <taxon>Clostridia</taxon>
        <taxon>Lachnospirales</taxon>
        <taxon>Lachnospiraceae</taxon>
        <taxon>Enterocloster</taxon>
    </lineage>
</organism>
<proteinExistence type="predicted"/>
<accession>A0A829WEY7</accession>
<dbReference type="Proteomes" id="UP000315200">
    <property type="component" value="Unassembled WGS sequence"/>
</dbReference>
<protein>
    <submittedName>
        <fullName evidence="1">Uncharacterized protein</fullName>
    </submittedName>
</protein>